<evidence type="ECO:0000313" key="3">
    <source>
        <dbReference type="Proteomes" id="UP000242164"/>
    </source>
</evidence>
<name>A0AAX2CHC0_9BACI</name>
<keyword evidence="1" id="KW-1133">Transmembrane helix</keyword>
<evidence type="ECO:0000313" key="2">
    <source>
        <dbReference type="EMBL" id="SCL94078.1"/>
    </source>
</evidence>
<evidence type="ECO:0008006" key="4">
    <source>
        <dbReference type="Google" id="ProtNLM"/>
    </source>
</evidence>
<reference evidence="2 3" key="1">
    <citation type="submission" date="2016-08" db="EMBL/GenBank/DDBJ databases">
        <authorList>
            <person name="Loux V."/>
            <person name="Rue O."/>
        </authorList>
    </citation>
    <scope>NUCLEOTIDE SEQUENCE [LARGE SCALE GENOMIC DNA]</scope>
    <source>
        <strain evidence="2 3">AFSSA_08CEB44bac</strain>
    </source>
</reference>
<proteinExistence type="predicted"/>
<evidence type="ECO:0000256" key="1">
    <source>
        <dbReference type="SAM" id="Phobius"/>
    </source>
</evidence>
<sequence length="83" mass="9538">MFCHQKTNQRNFEYTSIKVSVKKTDANDLYMECIHVAAIAEQIKEQQRMKKASSFCVFVDVISALVLGSVAVLFRYFFSALYS</sequence>
<keyword evidence="1" id="KW-0812">Transmembrane</keyword>
<dbReference type="EMBL" id="FMIK01000028">
    <property type="protein sequence ID" value="SCL94078.1"/>
    <property type="molecule type" value="Genomic_DNA"/>
</dbReference>
<gene>
    <name evidence="2" type="ORF">BCB44BAC_02310</name>
</gene>
<keyword evidence="1" id="KW-0472">Membrane</keyword>
<organism evidence="2 3">
    <name type="scientific">Bacillus cytotoxicus</name>
    <dbReference type="NCBI Taxonomy" id="580165"/>
    <lineage>
        <taxon>Bacteria</taxon>
        <taxon>Bacillati</taxon>
        <taxon>Bacillota</taxon>
        <taxon>Bacilli</taxon>
        <taxon>Bacillales</taxon>
        <taxon>Bacillaceae</taxon>
        <taxon>Bacillus</taxon>
        <taxon>Bacillus cereus group</taxon>
    </lineage>
</organism>
<protein>
    <recommendedName>
        <fullName evidence="4">Transcriptional regulator</fullName>
    </recommendedName>
</protein>
<dbReference type="Proteomes" id="UP000242164">
    <property type="component" value="Unassembled WGS sequence"/>
</dbReference>
<feature type="transmembrane region" description="Helical" evidence="1">
    <location>
        <begin position="55"/>
        <end position="78"/>
    </location>
</feature>
<dbReference type="AlphaFoldDB" id="A0AAX2CHC0"/>
<accession>A0AAX2CHC0</accession>
<comment type="caution">
    <text evidence="2">The sequence shown here is derived from an EMBL/GenBank/DDBJ whole genome shotgun (WGS) entry which is preliminary data.</text>
</comment>